<protein>
    <submittedName>
        <fullName evidence="2">Uncharacterized protein</fullName>
    </submittedName>
</protein>
<sequence>MVLSCQDKGIDGPAILQLHKWDPCQSQLNLSEFREAFISPTRELLLLLSYQYEAFLLPLIAGEISNKEDPERRFSESLPFRSPESASSSDLSDNIPSTSESIKVVSDSDFSLECSSTRSKHSRILCDVKSLAWGHCGDAYNQREGDGFKELLFVSGDHGITVHAFRQLNVYKETSKPSPESVAWRGKWVEWGPPTIDDGNNGSATGRLTSKNWLRTFLTKAEVVESEGSFQTKFPEKLSFPSSAEIVSFNIFNNTSIFLDFLYRAGSISATMGDILIHSDFSSLSSSSNLDNMSNFLNCSRVFSSSTHRLIGFVMTTSDPLLMKSSEEDIETLNHSLVVVTKIYQWGIKWVSSVKFQHTNVTLGQEFEWSDFQFSGSLLVCLNSSGLIFVYDATTAEFVERLDVLHLCGLNLGPNPPIQAGNTCGRTIFFKRLIIASDLFLAAVDGNGVIYQIYPGDFTLGKDISVNKILPRRGLGVLVGWEVGGSDLSSCCGLYASTTTGSSLTTAWNAGNFNLGKKKKPRFSLSGFSSVAHIEDKGVPFSEVSSKPMRRIVLPVDGGNTYDSIYFSPFGIIQLVQTCDMKDGKGFKIVHTDLKMDSTVHDDTRTNLISRKVGFVGEAVGCSFQGCFYLVTQDGLYVVLPSVSVRSSVLAVESVGYWQPNMCTDGVYQIENLFRTNKWDGHWPPWKMEVLDRVLLYEGPVEADHMCSQNG</sequence>
<dbReference type="PANTHER" id="PTHR13650:SF0">
    <property type="entry name" value="SPATACSIN"/>
    <property type="match status" value="1"/>
</dbReference>
<comment type="caution">
    <text evidence="2">The sequence shown here is derived from an EMBL/GenBank/DDBJ whole genome shotgun (WGS) entry which is preliminary data.</text>
</comment>
<dbReference type="GO" id="GO:0005737">
    <property type="term" value="C:cytoplasm"/>
    <property type="evidence" value="ECO:0007669"/>
    <property type="project" value="TreeGrafter"/>
</dbReference>
<evidence type="ECO:0000313" key="2">
    <source>
        <dbReference type="EMBL" id="KAF6147341.1"/>
    </source>
</evidence>
<evidence type="ECO:0000256" key="1">
    <source>
        <dbReference type="SAM" id="MobiDB-lite"/>
    </source>
</evidence>
<dbReference type="EMBL" id="JACGCM010001915">
    <property type="protein sequence ID" value="KAF6147341.1"/>
    <property type="molecule type" value="Genomic_DNA"/>
</dbReference>
<keyword evidence="3" id="KW-1185">Reference proteome</keyword>
<organism evidence="2 3">
    <name type="scientific">Kingdonia uniflora</name>
    <dbReference type="NCBI Taxonomy" id="39325"/>
    <lineage>
        <taxon>Eukaryota</taxon>
        <taxon>Viridiplantae</taxon>
        <taxon>Streptophyta</taxon>
        <taxon>Embryophyta</taxon>
        <taxon>Tracheophyta</taxon>
        <taxon>Spermatophyta</taxon>
        <taxon>Magnoliopsida</taxon>
        <taxon>Ranunculales</taxon>
        <taxon>Circaeasteraceae</taxon>
        <taxon>Kingdonia</taxon>
    </lineage>
</organism>
<accession>A0A7J7LXF9</accession>
<dbReference type="OrthoDB" id="2018754at2759"/>
<feature type="compositionally biased region" description="Low complexity" evidence="1">
    <location>
        <begin position="82"/>
        <end position="96"/>
    </location>
</feature>
<dbReference type="PANTHER" id="PTHR13650">
    <property type="entry name" value="SPATACSIN"/>
    <property type="match status" value="1"/>
</dbReference>
<gene>
    <name evidence="2" type="ORF">GIB67_009641</name>
</gene>
<evidence type="ECO:0000313" key="3">
    <source>
        <dbReference type="Proteomes" id="UP000541444"/>
    </source>
</evidence>
<dbReference type="InterPro" id="IPR028103">
    <property type="entry name" value="Spatacsin"/>
</dbReference>
<dbReference type="AlphaFoldDB" id="A0A7J7LXF9"/>
<dbReference type="Proteomes" id="UP000541444">
    <property type="component" value="Unassembled WGS sequence"/>
</dbReference>
<reference evidence="2 3" key="1">
    <citation type="journal article" date="2020" name="IScience">
        <title>Genome Sequencing of the Endangered Kingdonia uniflora (Circaeasteraceae, Ranunculales) Reveals Potential Mechanisms of Evolutionary Specialization.</title>
        <authorList>
            <person name="Sun Y."/>
            <person name="Deng T."/>
            <person name="Zhang A."/>
            <person name="Moore M.J."/>
            <person name="Landis J.B."/>
            <person name="Lin N."/>
            <person name="Zhang H."/>
            <person name="Zhang X."/>
            <person name="Huang J."/>
            <person name="Zhang X."/>
            <person name="Sun H."/>
            <person name="Wang H."/>
        </authorList>
    </citation>
    <scope>NUCLEOTIDE SEQUENCE [LARGE SCALE GENOMIC DNA]</scope>
    <source>
        <strain evidence="2">TB1705</strain>
        <tissue evidence="2">Leaf</tissue>
    </source>
</reference>
<name>A0A7J7LXF9_9MAGN</name>
<feature type="region of interest" description="Disordered" evidence="1">
    <location>
        <begin position="71"/>
        <end position="96"/>
    </location>
</feature>
<proteinExistence type="predicted"/>